<dbReference type="Gene3D" id="1.25.40.420">
    <property type="match status" value="1"/>
</dbReference>
<organism evidence="2 3">
    <name type="scientific">Meloidogyne hapla</name>
    <name type="common">Root-knot nematode worm</name>
    <dbReference type="NCBI Taxonomy" id="6305"/>
    <lineage>
        <taxon>Eukaryota</taxon>
        <taxon>Metazoa</taxon>
        <taxon>Ecdysozoa</taxon>
        <taxon>Nematoda</taxon>
        <taxon>Chromadorea</taxon>
        <taxon>Rhabditida</taxon>
        <taxon>Tylenchina</taxon>
        <taxon>Tylenchomorpha</taxon>
        <taxon>Tylenchoidea</taxon>
        <taxon>Meloidogynidae</taxon>
        <taxon>Meloidogyninae</taxon>
        <taxon>Meloidogyne</taxon>
    </lineage>
</organism>
<feature type="domain" description="BTB" evidence="1">
    <location>
        <begin position="52"/>
        <end position="120"/>
    </location>
</feature>
<dbReference type="Pfam" id="PF00651">
    <property type="entry name" value="BTB"/>
    <property type="match status" value="1"/>
</dbReference>
<dbReference type="PROSITE" id="PS50097">
    <property type="entry name" value="BTB"/>
    <property type="match status" value="1"/>
</dbReference>
<evidence type="ECO:0000259" key="1">
    <source>
        <dbReference type="PROSITE" id="PS50097"/>
    </source>
</evidence>
<dbReference type="Proteomes" id="UP000095281">
    <property type="component" value="Unplaced"/>
</dbReference>
<dbReference type="PANTHER" id="PTHR24413">
    <property type="entry name" value="SPECKLE-TYPE POZ PROTEIN"/>
    <property type="match status" value="1"/>
</dbReference>
<proteinExistence type="predicted"/>
<accession>A0A1I8BUI9</accession>
<dbReference type="SUPFAM" id="SSF54695">
    <property type="entry name" value="POZ domain"/>
    <property type="match status" value="1"/>
</dbReference>
<protein>
    <submittedName>
        <fullName evidence="3">BTB domain-containing protein</fullName>
    </submittedName>
</protein>
<name>A0A1I8BUI9_MELHA</name>
<sequence length="220" mass="25522">MCSNLLVKKESKIYLEFLGSLCLQCEIEIDHYNLTDNLQNNYRNMLEKETFSDFVIKVGDDVIKTHRCVLAQNSEVFQKMFEQNGMTEAQKGEVIISDASIECVRAMLEFFYTGTVTKATLESHFEDIFAIAHKYEVESLKYESERLMSSKIGQSDTKNIVKYCNIINLYGSATLEKACKDYIRDNKKTFLSSKEWEDMKNDYPKLAFKFLELGFLDFGK</sequence>
<keyword evidence="2" id="KW-1185">Reference proteome</keyword>
<dbReference type="WBParaSite" id="MhA1_Contig618.frz3.gene4">
    <property type="protein sequence ID" value="MhA1_Contig618.frz3.gene4"/>
    <property type="gene ID" value="MhA1_Contig618.frz3.gene4"/>
</dbReference>
<dbReference type="InterPro" id="IPR011333">
    <property type="entry name" value="SKP1/BTB/POZ_sf"/>
</dbReference>
<dbReference type="OMA" id="NICEFRI"/>
<dbReference type="SMART" id="SM00225">
    <property type="entry name" value="BTB"/>
    <property type="match status" value="1"/>
</dbReference>
<dbReference type="Gene3D" id="3.30.710.10">
    <property type="entry name" value="Potassium Channel Kv1.1, Chain A"/>
    <property type="match status" value="1"/>
</dbReference>
<dbReference type="AlphaFoldDB" id="A0A1I8BUI9"/>
<dbReference type="InterPro" id="IPR000210">
    <property type="entry name" value="BTB/POZ_dom"/>
</dbReference>
<reference evidence="3" key="1">
    <citation type="submission" date="2016-11" db="UniProtKB">
        <authorList>
            <consortium name="WormBaseParasite"/>
        </authorList>
    </citation>
    <scope>IDENTIFICATION</scope>
</reference>
<evidence type="ECO:0000313" key="2">
    <source>
        <dbReference type="Proteomes" id="UP000095281"/>
    </source>
</evidence>
<evidence type="ECO:0000313" key="3">
    <source>
        <dbReference type="WBParaSite" id="MhA1_Contig618.frz3.gene4"/>
    </source>
</evidence>
<dbReference type="CDD" id="cd18186">
    <property type="entry name" value="BTB_POZ_ZBTB_KLHL-like"/>
    <property type="match status" value="1"/>
</dbReference>